<keyword evidence="1" id="KW-1133">Transmembrane helix</keyword>
<evidence type="ECO:0008006" key="4">
    <source>
        <dbReference type="Google" id="ProtNLM"/>
    </source>
</evidence>
<keyword evidence="3" id="KW-1185">Reference proteome</keyword>
<dbReference type="Proteomes" id="UP001500755">
    <property type="component" value="Unassembled WGS sequence"/>
</dbReference>
<dbReference type="RefSeq" id="WP_344309678.1">
    <property type="nucleotide sequence ID" value="NZ_BAAANO010000020.1"/>
</dbReference>
<keyword evidence="1" id="KW-0812">Transmembrane</keyword>
<gene>
    <name evidence="2" type="ORF">GCM10009755_22050</name>
</gene>
<evidence type="ECO:0000256" key="1">
    <source>
        <dbReference type="SAM" id="Phobius"/>
    </source>
</evidence>
<reference evidence="2 3" key="1">
    <citation type="journal article" date="2019" name="Int. J. Syst. Evol. Microbiol.">
        <title>The Global Catalogue of Microorganisms (GCM) 10K type strain sequencing project: providing services to taxonomists for standard genome sequencing and annotation.</title>
        <authorList>
            <consortium name="The Broad Institute Genomics Platform"/>
            <consortium name="The Broad Institute Genome Sequencing Center for Infectious Disease"/>
            <person name="Wu L."/>
            <person name="Ma J."/>
        </authorList>
    </citation>
    <scope>NUCLEOTIDE SEQUENCE [LARGE SCALE GENOMIC DNA]</scope>
    <source>
        <strain evidence="2 3">JCM 14546</strain>
    </source>
</reference>
<accession>A0ABN2TI67</accession>
<protein>
    <recommendedName>
        <fullName evidence="4">PASTA domain-containing protein</fullName>
    </recommendedName>
</protein>
<comment type="caution">
    <text evidence="2">The sequence shown here is derived from an EMBL/GenBank/DDBJ whole genome shotgun (WGS) entry which is preliminary data.</text>
</comment>
<dbReference type="EMBL" id="BAAANO010000020">
    <property type="protein sequence ID" value="GAA2010486.1"/>
    <property type="molecule type" value="Genomic_DNA"/>
</dbReference>
<feature type="transmembrane region" description="Helical" evidence="1">
    <location>
        <begin position="51"/>
        <end position="72"/>
    </location>
</feature>
<organism evidence="2 3">
    <name type="scientific">Brevibacterium samyangense</name>
    <dbReference type="NCBI Taxonomy" id="366888"/>
    <lineage>
        <taxon>Bacteria</taxon>
        <taxon>Bacillati</taxon>
        <taxon>Actinomycetota</taxon>
        <taxon>Actinomycetes</taxon>
        <taxon>Micrococcales</taxon>
        <taxon>Brevibacteriaceae</taxon>
        <taxon>Brevibacterium</taxon>
    </lineage>
</organism>
<name>A0ABN2TI67_9MICO</name>
<evidence type="ECO:0000313" key="2">
    <source>
        <dbReference type="EMBL" id="GAA2010486.1"/>
    </source>
</evidence>
<evidence type="ECO:0000313" key="3">
    <source>
        <dbReference type="Proteomes" id="UP001500755"/>
    </source>
</evidence>
<proteinExistence type="predicted"/>
<sequence length="176" mass="18386">MSTDTLSTIRSGRQNRQVETYVPRNRTTVHAAQLRTTAEAPLGTAADSPFAGIRGLMALLIGFLFIGMALLLSACGGPRVPSDFPEEVPLQSTEVVSESDLGDGWAFETGAPASDLDAALASLEEAGFQVIGRTGIDEETGEAEPGAAYSLANAEYSVRLGVSADGEHLTYGVAPR</sequence>
<keyword evidence="1" id="KW-0472">Membrane</keyword>